<dbReference type="FunFam" id="3.40.50.2000:FF:000037">
    <property type="entry name" value="Glycosyltransferase"/>
    <property type="match status" value="1"/>
</dbReference>
<evidence type="ECO:0000256" key="3">
    <source>
        <dbReference type="RuleBase" id="RU003718"/>
    </source>
</evidence>
<dbReference type="Pfam" id="PF00201">
    <property type="entry name" value="UDPGT"/>
    <property type="match status" value="1"/>
</dbReference>
<evidence type="ECO:0000256" key="2">
    <source>
        <dbReference type="ARBA" id="ARBA00022679"/>
    </source>
</evidence>
<dbReference type="SUPFAM" id="SSF53756">
    <property type="entry name" value="UDP-Glycosyltransferase/glycogen phosphorylase"/>
    <property type="match status" value="1"/>
</dbReference>
<evidence type="ECO:0000256" key="1">
    <source>
        <dbReference type="ARBA" id="ARBA00009995"/>
    </source>
</evidence>
<dbReference type="InterPro" id="IPR050481">
    <property type="entry name" value="UDP-glycosyltransf_plant"/>
</dbReference>
<dbReference type="EC" id="2.4.1.-" evidence="4"/>
<dbReference type="InterPro" id="IPR002213">
    <property type="entry name" value="UDP_glucos_trans"/>
</dbReference>
<dbReference type="Gene3D" id="3.40.50.2000">
    <property type="entry name" value="Glycogen Phosphorylase B"/>
    <property type="match status" value="2"/>
</dbReference>
<accession>A0A7S9YVL7</accession>
<reference evidence="5" key="1">
    <citation type="submission" date="2020-01" db="EMBL/GenBank/DDBJ databases">
        <authorList>
            <person name="Wang R."/>
        </authorList>
    </citation>
    <scope>NUCLEOTIDE SEQUENCE</scope>
</reference>
<evidence type="ECO:0000256" key="4">
    <source>
        <dbReference type="RuleBase" id="RU362057"/>
    </source>
</evidence>
<dbReference type="PANTHER" id="PTHR48049:SF84">
    <property type="entry name" value="UDP-GLYCOSYLTRANSFERASE 79A6"/>
    <property type="match status" value="1"/>
</dbReference>
<dbReference type="CDD" id="cd03784">
    <property type="entry name" value="GT1_Gtf-like"/>
    <property type="match status" value="1"/>
</dbReference>
<dbReference type="PROSITE" id="PS00375">
    <property type="entry name" value="UDPGT"/>
    <property type="match status" value="1"/>
</dbReference>
<organism evidence="5">
    <name type="scientific">Lilium hybrid cultivar</name>
    <dbReference type="NCBI Taxonomy" id="156531"/>
    <lineage>
        <taxon>Eukaryota</taxon>
        <taxon>Viridiplantae</taxon>
        <taxon>Streptophyta</taxon>
        <taxon>Embryophyta</taxon>
        <taxon>Tracheophyta</taxon>
        <taxon>Spermatophyta</taxon>
        <taxon>Magnoliopsida</taxon>
        <taxon>Liliopsida</taxon>
        <taxon>Liliales</taxon>
        <taxon>Liliaceae</taxon>
        <taxon>Lilium</taxon>
    </lineage>
</organism>
<dbReference type="PANTHER" id="PTHR48049">
    <property type="entry name" value="GLYCOSYLTRANSFERASE"/>
    <property type="match status" value="1"/>
</dbReference>
<name>A0A7S9YVL7_9LILI</name>
<proteinExistence type="evidence at transcript level"/>
<keyword evidence="3" id="KW-0328">Glycosyltransferase</keyword>
<sequence length="465" mass="50804">MGSEADLHVMMFPWFAFGHISPFLQLARKISSTARRRTIRITFLSAPSNVPRIASLLPSSPSVNIVSLQIPHVDGLPAGAESTATITPAMAELLKQALDLMKPQVASLLADHRPQLVFHDFAQPWLPSIAEPLNIKTIFFPVFAAVSTAFLMSPSRRLHGPSPTIDHLRLPPENFPTSSSITSVPTYQAEDFLYVFKSFGGAPCLYNRVVPAMEACSAIVAKTCMEMEGKYTNYVESQYGKPVLLTGPGVPEPAVGELEEKWAEWLGGFGEDSVVFCSFGSETFLTDDAVMELVMGLEMTGLPFLLVLNFPGGGGVEGKLPEGFEERLEGRGKVHCGWVQQQHILGHKSVGCFVCHAGLSSVMEGMVAGCQLVTLPQKGDQYLNSRLFTGDLEVGVEVVRDDGDGRFTREGICEAVRVVMVEGEEGVGKRVRENHGRWRKFLMDKGVQEKFTEDLIVKLEAMAAA</sequence>
<dbReference type="AlphaFoldDB" id="A0A7S9YVL7"/>
<evidence type="ECO:0000313" key="5">
    <source>
        <dbReference type="EMBL" id="QPI70909.1"/>
    </source>
</evidence>
<dbReference type="InterPro" id="IPR035595">
    <property type="entry name" value="UDP_glycos_trans_CS"/>
</dbReference>
<comment type="similarity">
    <text evidence="1 3">Belongs to the UDP-glycosyltransferase family.</text>
</comment>
<dbReference type="EMBL" id="MT013335">
    <property type="protein sequence ID" value="QPI70909.1"/>
    <property type="molecule type" value="mRNA"/>
</dbReference>
<keyword evidence="2 3" id="KW-0808">Transferase</keyword>
<protein>
    <recommendedName>
        <fullName evidence="4">Glycosyltransferase</fullName>
        <ecNumber evidence="4">2.4.1.-</ecNumber>
    </recommendedName>
</protein>
<dbReference type="GO" id="GO:0035251">
    <property type="term" value="F:UDP-glucosyltransferase activity"/>
    <property type="evidence" value="ECO:0007669"/>
    <property type="project" value="InterPro"/>
</dbReference>